<name>A0A067LUL7_BOTB1</name>
<dbReference type="AlphaFoldDB" id="A0A067LUL7"/>
<keyword evidence="3" id="KW-1185">Reference proteome</keyword>
<dbReference type="InterPro" id="IPR051678">
    <property type="entry name" value="AGP_Transferase"/>
</dbReference>
<dbReference type="InterPro" id="IPR002575">
    <property type="entry name" value="Aminoglycoside_PTrfase"/>
</dbReference>
<dbReference type="SUPFAM" id="SSF56112">
    <property type="entry name" value="Protein kinase-like (PK-like)"/>
    <property type="match status" value="1"/>
</dbReference>
<dbReference type="HOGENOM" id="CLU_021768_2_1_1"/>
<dbReference type="Proteomes" id="UP000027195">
    <property type="component" value="Unassembled WGS sequence"/>
</dbReference>
<dbReference type="EMBL" id="KL198123">
    <property type="protein sequence ID" value="KDQ06804.1"/>
    <property type="molecule type" value="Genomic_DNA"/>
</dbReference>
<evidence type="ECO:0000313" key="2">
    <source>
        <dbReference type="EMBL" id="KDQ06804.1"/>
    </source>
</evidence>
<dbReference type="InParanoid" id="A0A067LUL7"/>
<organism evidence="2 3">
    <name type="scientific">Botryobasidium botryosum (strain FD-172 SS1)</name>
    <dbReference type="NCBI Taxonomy" id="930990"/>
    <lineage>
        <taxon>Eukaryota</taxon>
        <taxon>Fungi</taxon>
        <taxon>Dikarya</taxon>
        <taxon>Basidiomycota</taxon>
        <taxon>Agaricomycotina</taxon>
        <taxon>Agaricomycetes</taxon>
        <taxon>Cantharellales</taxon>
        <taxon>Botryobasidiaceae</taxon>
        <taxon>Botryobasidium</taxon>
    </lineage>
</organism>
<proteinExistence type="predicted"/>
<dbReference type="Pfam" id="PF01636">
    <property type="entry name" value="APH"/>
    <property type="match status" value="1"/>
</dbReference>
<sequence length="184" mass="21904">MWGLPTPEELSLNFVRSNTTIPVPRVRRSFLYKNHPYMVLEYIEGGQLATCWPRLSSVTKLRIAWTMRYYIQQLRRLESNRLGPPGDIPRKCEGMHFHHRRSGPFEDYEAMADLLVRRIYGKAGRKKLFLPKRLVFTHHDLNMRNILLDTAGRVWLVDWAWSGFFPEWFEQSAMSWEYVACRLD</sequence>
<feature type="domain" description="Aminoglycoside phosphotransferase" evidence="1">
    <location>
        <begin position="21"/>
        <end position="160"/>
    </location>
</feature>
<evidence type="ECO:0000259" key="1">
    <source>
        <dbReference type="Pfam" id="PF01636"/>
    </source>
</evidence>
<gene>
    <name evidence="2" type="ORF">BOTBODRAFT_60420</name>
</gene>
<dbReference type="Gene3D" id="3.90.1200.10">
    <property type="match status" value="1"/>
</dbReference>
<protein>
    <recommendedName>
        <fullName evidence="1">Aminoglycoside phosphotransferase domain-containing protein</fullName>
    </recommendedName>
</protein>
<dbReference type="OrthoDB" id="4177236at2759"/>
<dbReference type="PANTHER" id="PTHR21310">
    <property type="entry name" value="AMINOGLYCOSIDE PHOSPHOTRANSFERASE-RELATED-RELATED"/>
    <property type="match status" value="1"/>
</dbReference>
<dbReference type="STRING" id="930990.A0A067LUL7"/>
<reference evidence="3" key="1">
    <citation type="journal article" date="2014" name="Proc. Natl. Acad. Sci. U.S.A.">
        <title>Extensive sampling of basidiomycete genomes demonstrates inadequacy of the white-rot/brown-rot paradigm for wood decay fungi.</title>
        <authorList>
            <person name="Riley R."/>
            <person name="Salamov A.A."/>
            <person name="Brown D.W."/>
            <person name="Nagy L.G."/>
            <person name="Floudas D."/>
            <person name="Held B.W."/>
            <person name="Levasseur A."/>
            <person name="Lombard V."/>
            <person name="Morin E."/>
            <person name="Otillar R."/>
            <person name="Lindquist E.A."/>
            <person name="Sun H."/>
            <person name="LaButti K.M."/>
            <person name="Schmutz J."/>
            <person name="Jabbour D."/>
            <person name="Luo H."/>
            <person name="Baker S.E."/>
            <person name="Pisabarro A.G."/>
            <person name="Walton J.D."/>
            <person name="Blanchette R.A."/>
            <person name="Henrissat B."/>
            <person name="Martin F."/>
            <person name="Cullen D."/>
            <person name="Hibbett D.S."/>
            <person name="Grigoriev I.V."/>
        </authorList>
    </citation>
    <scope>NUCLEOTIDE SEQUENCE [LARGE SCALE GENOMIC DNA]</scope>
    <source>
        <strain evidence="3">FD-172 SS1</strain>
    </source>
</reference>
<dbReference type="PANTHER" id="PTHR21310:SF39">
    <property type="entry name" value="AMINOGLYCOSIDE PHOSPHOTRANSFERASE DOMAIN-CONTAINING PROTEIN"/>
    <property type="match status" value="1"/>
</dbReference>
<evidence type="ECO:0000313" key="3">
    <source>
        <dbReference type="Proteomes" id="UP000027195"/>
    </source>
</evidence>
<dbReference type="InterPro" id="IPR011009">
    <property type="entry name" value="Kinase-like_dom_sf"/>
</dbReference>
<accession>A0A067LUL7</accession>